<evidence type="ECO:0000259" key="6">
    <source>
        <dbReference type="Pfam" id="PF07992"/>
    </source>
</evidence>
<keyword evidence="9" id="KW-1185">Reference proteome</keyword>
<keyword evidence="3" id="KW-0274">FAD</keyword>
<comment type="cofactor">
    <cofactor evidence="1">
        <name>FAD</name>
        <dbReference type="ChEBI" id="CHEBI:57692"/>
    </cofactor>
</comment>
<dbReference type="Proteomes" id="UP001273799">
    <property type="component" value="Unassembled WGS sequence"/>
</dbReference>
<protein>
    <submittedName>
        <fullName evidence="7">FAD-dependent oxidoreductase</fullName>
    </submittedName>
    <submittedName>
        <fullName evidence="8">Pyridine nucleotide-disulphide oxidoreductase</fullName>
    </submittedName>
</protein>
<evidence type="ECO:0000256" key="1">
    <source>
        <dbReference type="ARBA" id="ARBA00001974"/>
    </source>
</evidence>
<dbReference type="PANTHER" id="PTHR43557">
    <property type="entry name" value="APOPTOSIS-INDUCING FACTOR 1"/>
    <property type="match status" value="1"/>
</dbReference>
<sequence length="470" mass="50042">MRIGIIGTGIAGLRTAAELRENGFAGEILAWDLERCPPYDRPPLSKNLFTDFTHLLAADGLGDFAALGVTVISDPADRVWRHDELLERFEDRWHIESAAPEEIVDAVVIASGTQPLMTLPNALPLYTARDAHSLRARITPQSVVHIAGSGWLGTELAATIAAFGAHVELWGRSGHFLGANLGAQVDELWQGWCARAGVVWHPEAYPQKLWRGKPAFAEPDVLVEASGSRPALGFVREPVAFSPRGALVVDVRGRVLAPNGDPIPGLFAAGDACDTYLPRQVASEVSDNVPGDTPDLATRNTAYTSTGNPAFPGTSNPAFPGTSNPARIGTGTAAGTFAGNNSTRTVTGNAARNFMDTRELLLGGHWRSALASAQRVAATICGLPGPEWLPAPEAFSTQFGHEIALLGSWEKISAAASSPTVTETATGQVFTWYDAAHPSRPQAVLTVDSPRETSRARRQLRIPVPPAARQ</sequence>
<dbReference type="PRINTS" id="PR00411">
    <property type="entry name" value="PNDRDTASEI"/>
</dbReference>
<reference evidence="8" key="2">
    <citation type="submission" date="2016-10" db="EMBL/GenBank/DDBJ databases">
        <authorList>
            <person name="de Groot N.N."/>
        </authorList>
    </citation>
    <scope>NUCLEOTIDE SEQUENCE [LARGE SCALE GENOMIC DNA]</scope>
    <source>
        <strain evidence="8">DSM 20639</strain>
    </source>
</reference>
<dbReference type="EMBL" id="FNAU01000003">
    <property type="protein sequence ID" value="SDE16919.1"/>
    <property type="molecule type" value="Genomic_DNA"/>
</dbReference>
<dbReference type="InterPro" id="IPR036188">
    <property type="entry name" value="FAD/NAD-bd_sf"/>
</dbReference>
<evidence type="ECO:0000313" key="9">
    <source>
        <dbReference type="Proteomes" id="UP000182744"/>
    </source>
</evidence>
<dbReference type="Pfam" id="PF07992">
    <property type="entry name" value="Pyr_redox_2"/>
    <property type="match status" value="1"/>
</dbReference>
<accession>A0A1G7APY2</accession>
<evidence type="ECO:0000256" key="5">
    <source>
        <dbReference type="SAM" id="MobiDB-lite"/>
    </source>
</evidence>
<keyword evidence="2" id="KW-0285">Flavoprotein</keyword>
<dbReference type="PRINTS" id="PR00368">
    <property type="entry name" value="FADPNR"/>
</dbReference>
<evidence type="ECO:0000313" key="8">
    <source>
        <dbReference type="EMBL" id="SDE16919.1"/>
    </source>
</evidence>
<evidence type="ECO:0000256" key="4">
    <source>
        <dbReference type="ARBA" id="ARBA00023002"/>
    </source>
</evidence>
<organism evidence="8 9">
    <name type="scientific">Actinobaculum suis</name>
    <dbReference type="NCBI Taxonomy" id="1657"/>
    <lineage>
        <taxon>Bacteria</taxon>
        <taxon>Bacillati</taxon>
        <taxon>Actinomycetota</taxon>
        <taxon>Actinomycetes</taxon>
        <taxon>Actinomycetales</taxon>
        <taxon>Actinomycetaceae</taxon>
        <taxon>Actinobaculum</taxon>
    </lineage>
</organism>
<evidence type="ECO:0000256" key="3">
    <source>
        <dbReference type="ARBA" id="ARBA00022827"/>
    </source>
</evidence>
<dbReference type="AlphaFoldDB" id="A0A1G7APY2"/>
<dbReference type="GO" id="GO:0005737">
    <property type="term" value="C:cytoplasm"/>
    <property type="evidence" value="ECO:0007669"/>
    <property type="project" value="TreeGrafter"/>
</dbReference>
<dbReference type="PANTHER" id="PTHR43557:SF2">
    <property type="entry name" value="RIESKE DOMAIN-CONTAINING PROTEIN-RELATED"/>
    <property type="match status" value="1"/>
</dbReference>
<dbReference type="Proteomes" id="UP000182744">
    <property type="component" value="Unassembled WGS sequence"/>
</dbReference>
<name>A0A1G7APY2_9ACTO</name>
<dbReference type="GO" id="GO:0016651">
    <property type="term" value="F:oxidoreductase activity, acting on NAD(P)H"/>
    <property type="evidence" value="ECO:0007669"/>
    <property type="project" value="TreeGrafter"/>
</dbReference>
<dbReference type="InterPro" id="IPR023753">
    <property type="entry name" value="FAD/NAD-binding_dom"/>
</dbReference>
<dbReference type="EMBL" id="JAWNFU010000002">
    <property type="protein sequence ID" value="MDY5153396.1"/>
    <property type="molecule type" value="Genomic_DNA"/>
</dbReference>
<dbReference type="Gene3D" id="3.50.50.60">
    <property type="entry name" value="FAD/NAD(P)-binding domain"/>
    <property type="match status" value="2"/>
</dbReference>
<dbReference type="RefSeq" id="WP_074661257.1">
    <property type="nucleotide sequence ID" value="NZ_FNAU01000003.1"/>
</dbReference>
<proteinExistence type="predicted"/>
<feature type="domain" description="FAD/NAD(P)-binding" evidence="6">
    <location>
        <begin position="2"/>
        <end position="277"/>
    </location>
</feature>
<dbReference type="SUPFAM" id="SSF51905">
    <property type="entry name" value="FAD/NAD(P)-binding domain"/>
    <property type="match status" value="1"/>
</dbReference>
<feature type="region of interest" description="Disordered" evidence="5">
    <location>
        <begin position="443"/>
        <end position="470"/>
    </location>
</feature>
<keyword evidence="4" id="KW-0560">Oxidoreductase</keyword>
<evidence type="ECO:0000313" key="7">
    <source>
        <dbReference type="EMBL" id="MDY5153396.1"/>
    </source>
</evidence>
<reference evidence="9" key="1">
    <citation type="submission" date="2016-10" db="EMBL/GenBank/DDBJ databases">
        <authorList>
            <person name="Varghese N."/>
        </authorList>
    </citation>
    <scope>NUCLEOTIDE SEQUENCE [LARGE SCALE GENOMIC DNA]</scope>
    <source>
        <strain evidence="9">DSM 20639</strain>
    </source>
</reference>
<gene>
    <name evidence="7" type="ORF">R6G71_04955</name>
    <name evidence="8" type="ORF">SAMN05421878_10330</name>
</gene>
<dbReference type="InterPro" id="IPR050446">
    <property type="entry name" value="FAD-oxidoreductase/Apoptosis"/>
</dbReference>
<evidence type="ECO:0000256" key="2">
    <source>
        <dbReference type="ARBA" id="ARBA00022630"/>
    </source>
</evidence>
<reference evidence="7" key="3">
    <citation type="submission" date="2023-10" db="EMBL/GenBank/DDBJ databases">
        <title>Whole Genome based description of the genera Actinobaculum and Actinotignum reveals a complex phylogenetic relationship within the species included in the genus Actinotignum.</title>
        <authorList>
            <person name="Jensen C.S."/>
            <person name="Dargis R."/>
            <person name="Kemp M."/>
            <person name="Christensen J.J."/>
        </authorList>
    </citation>
    <scope>NUCLEOTIDE SEQUENCE</scope>
    <source>
        <strain evidence="7">Actinobaculum_suis_CCUG19206T</strain>
    </source>
</reference>